<keyword evidence="5 13" id="KW-0812">Transmembrane</keyword>
<feature type="compositionally biased region" description="Basic and acidic residues" evidence="12">
    <location>
        <begin position="81"/>
        <end position="100"/>
    </location>
</feature>
<comment type="subcellular location">
    <subcellularLocation>
        <location evidence="1">Membrane</location>
        <topology evidence="1">Multi-pass membrane protein</topology>
    </subcellularLocation>
</comment>
<evidence type="ECO:0000256" key="11">
    <source>
        <dbReference type="ARBA" id="ARBA00023303"/>
    </source>
</evidence>
<keyword evidence="9" id="KW-0406">Ion transport</keyword>
<feature type="transmembrane region" description="Helical" evidence="13">
    <location>
        <begin position="359"/>
        <end position="378"/>
    </location>
</feature>
<evidence type="ECO:0000256" key="3">
    <source>
        <dbReference type="ARBA" id="ARBA00022568"/>
    </source>
</evidence>
<feature type="transmembrane region" description="Helical" evidence="13">
    <location>
        <begin position="426"/>
        <end position="444"/>
    </location>
</feature>
<feature type="compositionally biased region" description="Basic and acidic residues" evidence="12">
    <location>
        <begin position="293"/>
        <end position="304"/>
    </location>
</feature>
<keyword evidence="2" id="KW-0813">Transport</keyword>
<dbReference type="SUPFAM" id="SSF81324">
    <property type="entry name" value="Voltage-gated potassium channels"/>
    <property type="match status" value="1"/>
</dbReference>
<evidence type="ECO:0000256" key="7">
    <source>
        <dbReference type="ARBA" id="ARBA00022882"/>
    </source>
</evidence>
<dbReference type="Gene3D" id="1.20.120.350">
    <property type="entry name" value="Voltage-gated potassium channels. Chain C"/>
    <property type="match status" value="1"/>
</dbReference>
<keyword evidence="3" id="KW-0109">Calcium transport</keyword>
<keyword evidence="8 13" id="KW-1133">Transmembrane helix</keyword>
<comment type="caution">
    <text evidence="15">The sequence shown here is derived from an EMBL/GenBank/DDBJ whole genome shotgun (WGS) entry which is preliminary data.</text>
</comment>
<dbReference type="Proteomes" id="UP001474421">
    <property type="component" value="Unassembled WGS sequence"/>
</dbReference>
<protein>
    <submittedName>
        <fullName evidence="15">Voltage-dependent R-type calcium channel subunit alpha-1E</fullName>
    </submittedName>
</protein>
<keyword evidence="6" id="KW-0106">Calcium</keyword>
<accession>A0AAW1BNN9</accession>
<reference evidence="15 16" key="1">
    <citation type="journal article" date="2024" name="Proc. Natl. Acad. Sci. U.S.A.">
        <title>The genetic regulatory architecture and epigenomic basis for age-related changes in rattlesnake venom.</title>
        <authorList>
            <person name="Hogan M.P."/>
            <person name="Holding M.L."/>
            <person name="Nystrom G.S."/>
            <person name="Colston T.J."/>
            <person name="Bartlett D.A."/>
            <person name="Mason A.J."/>
            <person name="Ellsworth S.A."/>
            <person name="Rautsaw R.M."/>
            <person name="Lawrence K.C."/>
            <person name="Strickland J.L."/>
            <person name="He B."/>
            <person name="Fraser P."/>
            <person name="Margres M.J."/>
            <person name="Gilbert D.M."/>
            <person name="Gibbs H.L."/>
            <person name="Parkinson C.L."/>
            <person name="Rokyta D.R."/>
        </authorList>
    </citation>
    <scope>NUCLEOTIDE SEQUENCE [LARGE SCALE GENOMIC DNA]</scope>
    <source>
        <strain evidence="15">DRR0105</strain>
    </source>
</reference>
<feature type="region of interest" description="Disordered" evidence="12">
    <location>
        <begin position="1"/>
        <end position="269"/>
    </location>
</feature>
<keyword evidence="10 13" id="KW-0472">Membrane</keyword>
<keyword evidence="16" id="KW-1185">Reference proteome</keyword>
<dbReference type="GO" id="GO:0045202">
    <property type="term" value="C:synapse"/>
    <property type="evidence" value="ECO:0007669"/>
    <property type="project" value="GOC"/>
</dbReference>
<evidence type="ECO:0000259" key="14">
    <source>
        <dbReference type="Pfam" id="PF00520"/>
    </source>
</evidence>
<feature type="region of interest" description="Disordered" evidence="12">
    <location>
        <begin position="289"/>
        <end position="331"/>
    </location>
</feature>
<proteinExistence type="predicted"/>
<evidence type="ECO:0000313" key="15">
    <source>
        <dbReference type="EMBL" id="KAK9403906.1"/>
    </source>
</evidence>
<evidence type="ECO:0000256" key="12">
    <source>
        <dbReference type="SAM" id="MobiDB-lite"/>
    </source>
</evidence>
<evidence type="ECO:0000256" key="5">
    <source>
        <dbReference type="ARBA" id="ARBA00022692"/>
    </source>
</evidence>
<dbReference type="GO" id="GO:0005891">
    <property type="term" value="C:voltage-gated calcium channel complex"/>
    <property type="evidence" value="ECO:0007669"/>
    <property type="project" value="TreeGrafter"/>
</dbReference>
<dbReference type="Pfam" id="PF00520">
    <property type="entry name" value="Ion_trans"/>
    <property type="match status" value="1"/>
</dbReference>
<evidence type="ECO:0000256" key="13">
    <source>
        <dbReference type="SAM" id="Phobius"/>
    </source>
</evidence>
<dbReference type="PANTHER" id="PTHR45628:SF5">
    <property type="entry name" value="VOLTAGE-DEPENDENT R-TYPE CALCIUM CHANNEL SUBUNIT ALPHA-1E"/>
    <property type="match status" value="1"/>
</dbReference>
<evidence type="ECO:0000256" key="6">
    <source>
        <dbReference type="ARBA" id="ARBA00022837"/>
    </source>
</evidence>
<evidence type="ECO:0000256" key="10">
    <source>
        <dbReference type="ARBA" id="ARBA00023136"/>
    </source>
</evidence>
<keyword evidence="4" id="KW-0107">Calcium channel</keyword>
<dbReference type="InterPro" id="IPR005821">
    <property type="entry name" value="Ion_trans_dom"/>
</dbReference>
<dbReference type="AlphaFoldDB" id="A0AAW1BNN9"/>
<keyword evidence="7" id="KW-0851">Voltage-gated channel</keyword>
<sequence length="445" mass="50137">MSVWEQRTSQLRRHMQMSSQEGINKDDPPLLNPHASIFHKKKLPESSGLEKIEGDQGGRPEETNGEGLQQKLPGSKPCPSNRDDQRSPSPQAKREWETWHHKSFHGNCDINDQESKGSVSFDERARLRQSQRRSRHRRVRTEPKENRTVSQENGPEGVMPAKGEQNGDRKENGEEKEAVAEKEPVADMELKRTSEATANNAELPTPTQDPSLSEGHQMLDKSKEASPVKQDGSSLEISEQALLGDLSMETERTISRSEPDLSSITANRDKATESTTIMIDVQDSTVVQISNKTDGEASPLKEAETKEEEETETEKKNKKRKKEKSSETGKPMVPHSSMFIFSTTNPIRRACHYIVNLRYFEMCILLVIAASSIALAAEDPVLTNSERNKVLRYFDYVFTGVFTFEMVIKMIDQGLILQDGSYFRDLWNILDFIVVVGALMAFALA</sequence>
<dbReference type="GO" id="GO:0008331">
    <property type="term" value="F:high voltage-gated calcium channel activity"/>
    <property type="evidence" value="ECO:0007669"/>
    <property type="project" value="TreeGrafter"/>
</dbReference>
<dbReference type="GO" id="GO:0043025">
    <property type="term" value="C:neuronal cell body"/>
    <property type="evidence" value="ECO:0007669"/>
    <property type="project" value="TreeGrafter"/>
</dbReference>
<dbReference type="PANTHER" id="PTHR45628">
    <property type="entry name" value="VOLTAGE-DEPENDENT CALCIUM CHANNEL TYPE A SUBUNIT ALPHA-1"/>
    <property type="match status" value="1"/>
</dbReference>
<dbReference type="GO" id="GO:0098703">
    <property type="term" value="P:calcium ion import across plasma membrane"/>
    <property type="evidence" value="ECO:0007669"/>
    <property type="project" value="TreeGrafter"/>
</dbReference>
<feature type="compositionally biased region" description="Basic residues" evidence="12">
    <location>
        <begin position="127"/>
        <end position="139"/>
    </location>
</feature>
<feature type="compositionally biased region" description="Basic and acidic residues" evidence="12">
    <location>
        <begin position="249"/>
        <end position="259"/>
    </location>
</feature>
<evidence type="ECO:0000256" key="1">
    <source>
        <dbReference type="ARBA" id="ARBA00004141"/>
    </source>
</evidence>
<evidence type="ECO:0000313" key="16">
    <source>
        <dbReference type="Proteomes" id="UP001474421"/>
    </source>
</evidence>
<evidence type="ECO:0000256" key="8">
    <source>
        <dbReference type="ARBA" id="ARBA00022989"/>
    </source>
</evidence>
<feature type="compositionally biased region" description="Basic and acidic residues" evidence="12">
    <location>
        <begin position="217"/>
        <end position="226"/>
    </location>
</feature>
<gene>
    <name evidence="15" type="ORF">NXF25_008733</name>
</gene>
<dbReference type="InterPro" id="IPR050599">
    <property type="entry name" value="VDCC_alpha-1_subunit"/>
</dbReference>
<feature type="compositionally biased region" description="Basic and acidic residues" evidence="12">
    <location>
        <begin position="48"/>
        <end position="62"/>
    </location>
</feature>
<feature type="compositionally biased region" description="Polar residues" evidence="12">
    <location>
        <begin position="195"/>
        <end position="211"/>
    </location>
</feature>
<organism evidence="15 16">
    <name type="scientific">Crotalus adamanteus</name>
    <name type="common">Eastern diamondback rattlesnake</name>
    <dbReference type="NCBI Taxonomy" id="8729"/>
    <lineage>
        <taxon>Eukaryota</taxon>
        <taxon>Metazoa</taxon>
        <taxon>Chordata</taxon>
        <taxon>Craniata</taxon>
        <taxon>Vertebrata</taxon>
        <taxon>Euteleostomi</taxon>
        <taxon>Lepidosauria</taxon>
        <taxon>Squamata</taxon>
        <taxon>Bifurcata</taxon>
        <taxon>Unidentata</taxon>
        <taxon>Episquamata</taxon>
        <taxon>Toxicofera</taxon>
        <taxon>Serpentes</taxon>
        <taxon>Colubroidea</taxon>
        <taxon>Viperidae</taxon>
        <taxon>Crotalinae</taxon>
        <taxon>Crotalus</taxon>
    </lineage>
</organism>
<evidence type="ECO:0000256" key="4">
    <source>
        <dbReference type="ARBA" id="ARBA00022673"/>
    </source>
</evidence>
<dbReference type="InterPro" id="IPR027359">
    <property type="entry name" value="Volt_channel_dom_sf"/>
</dbReference>
<name>A0AAW1BNN9_CROAD</name>
<keyword evidence="11" id="KW-0407">Ion channel</keyword>
<evidence type="ECO:0000256" key="9">
    <source>
        <dbReference type="ARBA" id="ARBA00023065"/>
    </source>
</evidence>
<dbReference type="EMBL" id="JAOTOJ010000003">
    <property type="protein sequence ID" value="KAK9403906.1"/>
    <property type="molecule type" value="Genomic_DNA"/>
</dbReference>
<feature type="domain" description="Ion transport" evidence="14">
    <location>
        <begin position="358"/>
        <end position="443"/>
    </location>
</feature>
<feature type="compositionally biased region" description="Basic and acidic residues" evidence="12">
    <location>
        <begin position="165"/>
        <end position="194"/>
    </location>
</feature>
<evidence type="ECO:0000256" key="2">
    <source>
        <dbReference type="ARBA" id="ARBA00022448"/>
    </source>
</evidence>
<dbReference type="FunFam" id="1.20.120.350:FF:000011">
    <property type="entry name" value="Voltage-dependent N-type calcium channel subunit alpha"/>
    <property type="match status" value="1"/>
</dbReference>
<dbReference type="GO" id="GO:0007268">
    <property type="term" value="P:chemical synaptic transmission"/>
    <property type="evidence" value="ECO:0007669"/>
    <property type="project" value="TreeGrafter"/>
</dbReference>